<sequence>MKSSSRNGRSSHLSIHALMLKAPEKSRHGQKRASGCNSQRKLPRHHPFVCNYTRIRGPACDHQPPRIKDLPFGDLVQDLPDESIRKKRKRKTKEAAAATRLSTIFFSFRARNFFARPCFRCYYVNVSRSKWWEGYTSYLGIKQNKKNNDKRCGGNLFPVLTT</sequence>
<dbReference type="EMBL" id="BMAV01003107">
    <property type="protein sequence ID" value="GFY42524.1"/>
    <property type="molecule type" value="Genomic_DNA"/>
</dbReference>
<gene>
    <name evidence="1" type="ORF">TNIN_460781</name>
</gene>
<keyword evidence="2" id="KW-1185">Reference proteome</keyword>
<dbReference type="AlphaFoldDB" id="A0A8X6WY20"/>
<accession>A0A8X6WY20</accession>
<evidence type="ECO:0000313" key="2">
    <source>
        <dbReference type="Proteomes" id="UP000886998"/>
    </source>
</evidence>
<organism evidence="1 2">
    <name type="scientific">Trichonephila inaurata madagascariensis</name>
    <dbReference type="NCBI Taxonomy" id="2747483"/>
    <lineage>
        <taxon>Eukaryota</taxon>
        <taxon>Metazoa</taxon>
        <taxon>Ecdysozoa</taxon>
        <taxon>Arthropoda</taxon>
        <taxon>Chelicerata</taxon>
        <taxon>Arachnida</taxon>
        <taxon>Araneae</taxon>
        <taxon>Araneomorphae</taxon>
        <taxon>Entelegynae</taxon>
        <taxon>Araneoidea</taxon>
        <taxon>Nephilidae</taxon>
        <taxon>Trichonephila</taxon>
        <taxon>Trichonephila inaurata</taxon>
    </lineage>
</organism>
<evidence type="ECO:0000313" key="1">
    <source>
        <dbReference type="EMBL" id="GFY42524.1"/>
    </source>
</evidence>
<name>A0A8X6WY20_9ARAC</name>
<protein>
    <submittedName>
        <fullName evidence="1">Uncharacterized protein</fullName>
    </submittedName>
</protein>
<reference evidence="1" key="1">
    <citation type="submission" date="2020-08" db="EMBL/GenBank/DDBJ databases">
        <title>Multicomponent nature underlies the extraordinary mechanical properties of spider dragline silk.</title>
        <authorList>
            <person name="Kono N."/>
            <person name="Nakamura H."/>
            <person name="Mori M."/>
            <person name="Yoshida Y."/>
            <person name="Ohtoshi R."/>
            <person name="Malay A.D."/>
            <person name="Moran D.A.P."/>
            <person name="Tomita M."/>
            <person name="Numata K."/>
            <person name="Arakawa K."/>
        </authorList>
    </citation>
    <scope>NUCLEOTIDE SEQUENCE</scope>
</reference>
<dbReference type="Proteomes" id="UP000886998">
    <property type="component" value="Unassembled WGS sequence"/>
</dbReference>
<comment type="caution">
    <text evidence="1">The sequence shown here is derived from an EMBL/GenBank/DDBJ whole genome shotgun (WGS) entry which is preliminary data.</text>
</comment>
<proteinExistence type="predicted"/>